<dbReference type="Proteomes" id="UP000239936">
    <property type="component" value="Unassembled WGS sequence"/>
</dbReference>
<dbReference type="EMBL" id="PPGH01000037">
    <property type="protein sequence ID" value="PQJ95501.1"/>
    <property type="molecule type" value="Genomic_DNA"/>
</dbReference>
<evidence type="ECO:0000313" key="6">
    <source>
        <dbReference type="Proteomes" id="UP000239936"/>
    </source>
</evidence>
<dbReference type="InterPro" id="IPR004276">
    <property type="entry name" value="GlycoTrans_28_N"/>
</dbReference>
<dbReference type="GO" id="GO:0050511">
    <property type="term" value="F:undecaprenyldiphospho-muramoylpentapeptide beta-N-acetylglucosaminyltransferase activity"/>
    <property type="evidence" value="ECO:0007669"/>
    <property type="project" value="TreeGrafter"/>
</dbReference>
<proteinExistence type="predicted"/>
<dbReference type="OrthoDB" id="9808936at2"/>
<evidence type="ECO:0000256" key="2">
    <source>
        <dbReference type="ARBA" id="ARBA00022679"/>
    </source>
</evidence>
<comment type="caution">
    <text evidence="5">The sequence shown here is derived from an EMBL/GenBank/DDBJ whole genome shotgun (WGS) entry which is preliminary data.</text>
</comment>
<dbReference type="PANTHER" id="PTHR21015:SF22">
    <property type="entry name" value="GLYCOSYLTRANSFERASE"/>
    <property type="match status" value="1"/>
</dbReference>
<gene>
    <name evidence="5" type="ORF">CXB77_15120</name>
</gene>
<reference evidence="5 6" key="1">
    <citation type="submission" date="2018-01" db="EMBL/GenBank/DDBJ databases">
        <title>The complete genome sequence of Chromatium okenii LaCa, a purple sulfur bacterium with a turbulent life.</title>
        <authorList>
            <person name="Luedin S.M."/>
            <person name="Liechti N."/>
            <person name="Storelli N."/>
            <person name="Danza F."/>
            <person name="Wittwer M."/>
            <person name="Pothier J.F."/>
            <person name="Tonolla M.A."/>
        </authorList>
    </citation>
    <scope>NUCLEOTIDE SEQUENCE [LARGE SCALE GENOMIC DNA]</scope>
    <source>
        <strain evidence="5 6">LaCa</strain>
    </source>
</reference>
<evidence type="ECO:0000256" key="3">
    <source>
        <dbReference type="SAM" id="MobiDB-lite"/>
    </source>
</evidence>
<dbReference type="GO" id="GO:0005975">
    <property type="term" value="P:carbohydrate metabolic process"/>
    <property type="evidence" value="ECO:0007669"/>
    <property type="project" value="InterPro"/>
</dbReference>
<name>A0A2S7XQ38_9GAMM</name>
<dbReference type="Pfam" id="PF03033">
    <property type="entry name" value="Glyco_transf_28"/>
    <property type="match status" value="1"/>
</dbReference>
<dbReference type="SUPFAM" id="SSF53756">
    <property type="entry name" value="UDP-Glycosyltransferase/glycogen phosphorylase"/>
    <property type="match status" value="1"/>
</dbReference>
<organism evidence="5 6">
    <name type="scientific">Chromatium okenii</name>
    <dbReference type="NCBI Taxonomy" id="61644"/>
    <lineage>
        <taxon>Bacteria</taxon>
        <taxon>Pseudomonadati</taxon>
        <taxon>Pseudomonadota</taxon>
        <taxon>Gammaproteobacteria</taxon>
        <taxon>Chromatiales</taxon>
        <taxon>Chromatiaceae</taxon>
        <taxon>Chromatium</taxon>
    </lineage>
</organism>
<keyword evidence="2" id="KW-0808">Transferase</keyword>
<evidence type="ECO:0000313" key="5">
    <source>
        <dbReference type="EMBL" id="PQJ95501.1"/>
    </source>
</evidence>
<dbReference type="CDD" id="cd03785">
    <property type="entry name" value="GT28_MurG"/>
    <property type="match status" value="1"/>
</dbReference>
<evidence type="ECO:0000259" key="4">
    <source>
        <dbReference type="Pfam" id="PF03033"/>
    </source>
</evidence>
<feature type="domain" description="Glycosyltransferase family 28 N-terminal" evidence="4">
    <location>
        <begin position="7"/>
        <end position="144"/>
    </location>
</feature>
<dbReference type="AlphaFoldDB" id="A0A2S7XQ38"/>
<accession>A0A2S7XQ38</accession>
<keyword evidence="6" id="KW-1185">Reference proteome</keyword>
<evidence type="ECO:0000256" key="1">
    <source>
        <dbReference type="ARBA" id="ARBA00022676"/>
    </source>
</evidence>
<dbReference type="PANTHER" id="PTHR21015">
    <property type="entry name" value="UDP-N-ACETYLGLUCOSAMINE--N-ACETYLMURAMYL-(PENTAPEPTIDE) PYROPHOSPHORYL-UNDECAPRENOL N-ACETYLGLUCOSAMINE TRANSFERASE 1"/>
    <property type="match status" value="1"/>
</dbReference>
<feature type="region of interest" description="Disordered" evidence="3">
    <location>
        <begin position="176"/>
        <end position="223"/>
    </location>
</feature>
<protein>
    <recommendedName>
        <fullName evidence="4">Glycosyltransferase family 28 N-terminal domain-containing protein</fullName>
    </recommendedName>
</protein>
<keyword evidence="1" id="KW-0328">Glycosyltransferase</keyword>
<dbReference type="Gene3D" id="3.40.50.2000">
    <property type="entry name" value="Glycogen Phosphorylase B"/>
    <property type="match status" value="1"/>
</dbReference>
<sequence>MGSRITIGIMAGGTGGHVFPALAVAEVLRQHGVEVFWIGTRSGMEARLVAEHGFELEWIDIAGVRGKSWATRLRLPFTLAGAVWQAQTILRRRQPALVLGMGGFVAGPGGLAARMLGIPLVIHEQNGIPGLTNRWLARLATQVFEAFPNSFPPARGAITVGNPVRQAILDLSLKSPPPPLFQRGEEEKPPFSKGGLGGFDATSPISPIPPCPLFQRGEMKSHP</sequence>
<dbReference type="GO" id="GO:1901137">
    <property type="term" value="P:carbohydrate derivative biosynthetic process"/>
    <property type="evidence" value="ECO:0007669"/>
    <property type="project" value="UniProtKB-ARBA"/>
</dbReference>